<dbReference type="GO" id="GO:0006884">
    <property type="term" value="P:cell volume homeostasis"/>
    <property type="evidence" value="ECO:0007669"/>
    <property type="project" value="TreeGrafter"/>
</dbReference>
<dbReference type="HOGENOM" id="CLU_037530_0_0_1"/>
<evidence type="ECO:0000256" key="5">
    <source>
        <dbReference type="ARBA" id="ARBA00022989"/>
    </source>
</evidence>
<dbReference type="Pfam" id="PF00324">
    <property type="entry name" value="AA_permease"/>
    <property type="match status" value="1"/>
</dbReference>
<evidence type="ECO:0000256" key="3">
    <source>
        <dbReference type="ARBA" id="ARBA00022448"/>
    </source>
</evidence>
<dbReference type="PIRSF" id="PIRSF006060">
    <property type="entry name" value="AA_transporter"/>
    <property type="match status" value="1"/>
</dbReference>
<keyword evidence="4 7" id="KW-0812">Transmembrane</keyword>
<evidence type="ECO:0000256" key="1">
    <source>
        <dbReference type="ARBA" id="ARBA00004141"/>
    </source>
</evidence>
<gene>
    <name evidence="9" type="ORF">UCREL1_377</name>
</gene>
<feature type="transmembrane region" description="Helical" evidence="7">
    <location>
        <begin position="162"/>
        <end position="183"/>
    </location>
</feature>
<evidence type="ECO:0000313" key="9">
    <source>
        <dbReference type="EMBL" id="EMR72529.1"/>
    </source>
</evidence>
<reference evidence="10" key="1">
    <citation type="journal article" date="2013" name="Genome Announc.">
        <title>Draft genome sequence of the grapevine dieback fungus Eutypa lata UCR-EL1.</title>
        <authorList>
            <person name="Blanco-Ulate B."/>
            <person name="Rolshausen P.E."/>
            <person name="Cantu D."/>
        </authorList>
    </citation>
    <scope>NUCLEOTIDE SEQUENCE [LARGE SCALE GENOMIC DNA]</scope>
    <source>
        <strain evidence="10">UCR-EL1</strain>
    </source>
</reference>
<dbReference type="InterPro" id="IPR004842">
    <property type="entry name" value="SLC12A_fam"/>
</dbReference>
<dbReference type="KEGG" id="ela:UCREL1_377"/>
<dbReference type="GO" id="GO:0034486">
    <property type="term" value="P:vacuolar transmembrane transport"/>
    <property type="evidence" value="ECO:0007669"/>
    <property type="project" value="TreeGrafter"/>
</dbReference>
<keyword evidence="3" id="KW-0813">Transport</keyword>
<feature type="transmembrane region" description="Helical" evidence="7">
    <location>
        <begin position="253"/>
        <end position="273"/>
    </location>
</feature>
<evidence type="ECO:0000256" key="7">
    <source>
        <dbReference type="SAM" id="Phobius"/>
    </source>
</evidence>
<dbReference type="Gene3D" id="1.20.1740.10">
    <property type="entry name" value="Amino acid/polyamine transporter I"/>
    <property type="match status" value="1"/>
</dbReference>
<dbReference type="InterPro" id="IPR004841">
    <property type="entry name" value="AA-permease/SLC12A_dom"/>
</dbReference>
<evidence type="ECO:0000259" key="8">
    <source>
        <dbReference type="Pfam" id="PF00324"/>
    </source>
</evidence>
<name>M7T0T9_EUTLA</name>
<keyword evidence="6 7" id="KW-0472">Membrane</keyword>
<evidence type="ECO:0000313" key="10">
    <source>
        <dbReference type="Proteomes" id="UP000012174"/>
    </source>
</evidence>
<evidence type="ECO:0000256" key="6">
    <source>
        <dbReference type="ARBA" id="ARBA00023136"/>
    </source>
</evidence>
<feature type="domain" description="Amino acid permease/ SLC12A" evidence="8">
    <location>
        <begin position="18"/>
        <end position="364"/>
    </location>
</feature>
<dbReference type="STRING" id="1287681.M7T0T9"/>
<dbReference type="EMBL" id="KB705436">
    <property type="protein sequence ID" value="EMR72529.1"/>
    <property type="molecule type" value="Genomic_DNA"/>
</dbReference>
<dbReference type="AlphaFoldDB" id="M7T0T9"/>
<evidence type="ECO:0000256" key="4">
    <source>
        <dbReference type="ARBA" id="ARBA00022692"/>
    </source>
</evidence>
<dbReference type="FunFam" id="1.20.1740.10:FF:000013">
    <property type="entry name" value="Solute carrier family 12 member"/>
    <property type="match status" value="1"/>
</dbReference>
<keyword evidence="10" id="KW-1185">Reference proteome</keyword>
<dbReference type="GO" id="GO:0015379">
    <property type="term" value="F:potassium:chloride symporter activity"/>
    <property type="evidence" value="ECO:0007669"/>
    <property type="project" value="TreeGrafter"/>
</dbReference>
<dbReference type="OrthoDB" id="2020542at2759"/>
<feature type="transmembrane region" description="Helical" evidence="7">
    <location>
        <begin position="293"/>
        <end position="318"/>
    </location>
</feature>
<proteinExistence type="inferred from homology"/>
<sequence length="393" mass="41488">MTSSTAAHKTKLGVGSGVFIPVVLNIISILMFLRFGSILGRIGLLGIFGLLIIAYFVDFITTLSLSAIASNGEVKGGGAYYLISRSLGPEFGGSIGVLFYLSQVLNTSLNVVGLIDCLKLNLTTLIPHGYWENYAMETCALVVCTVLCLAGSAIFSKASNGLVVILVIATLSIPVSMIANAPFRNPDLGVDFTGLSLHTLNSNLYPHASSPNYNGMDTFRELFGVLFPATSGIFAGASMSGDLRNPSKAIPKGTLWALLSTFILYLLVIVSMASSITHASFTRQTNIIYATSIWSPLVLAGECATTFFSALMGIVGAAKLLQALARDKLLPGISVFGQGTRRGDDPVFAVLLTYGIAQLALFADLNQIATLISMGYQVGLIYSGKVNIVVANA</sequence>
<keyword evidence="5 7" id="KW-1133">Transmembrane helix</keyword>
<comment type="subcellular location">
    <subcellularLocation>
        <location evidence="1">Membrane</location>
        <topology evidence="1">Multi-pass membrane protein</topology>
    </subcellularLocation>
</comment>
<organism evidence="9 10">
    <name type="scientific">Eutypa lata (strain UCR-EL1)</name>
    <name type="common">Grapevine dieback disease fungus</name>
    <name type="synonym">Eutypa armeniacae</name>
    <dbReference type="NCBI Taxonomy" id="1287681"/>
    <lineage>
        <taxon>Eukaryota</taxon>
        <taxon>Fungi</taxon>
        <taxon>Dikarya</taxon>
        <taxon>Ascomycota</taxon>
        <taxon>Pezizomycotina</taxon>
        <taxon>Sordariomycetes</taxon>
        <taxon>Xylariomycetidae</taxon>
        <taxon>Xylariales</taxon>
        <taxon>Diatrypaceae</taxon>
        <taxon>Eutypa</taxon>
    </lineage>
</organism>
<protein>
    <submittedName>
        <fullName evidence="9">Putative solute carrier family 12 member 3 protein</fullName>
    </submittedName>
</protein>
<dbReference type="GO" id="GO:0005774">
    <property type="term" value="C:vacuolar membrane"/>
    <property type="evidence" value="ECO:0007669"/>
    <property type="project" value="TreeGrafter"/>
</dbReference>
<dbReference type="PANTHER" id="PTHR11827">
    <property type="entry name" value="SOLUTE CARRIER FAMILY 12, CATION COTRANSPORTERS"/>
    <property type="match status" value="1"/>
</dbReference>
<dbReference type="Proteomes" id="UP000012174">
    <property type="component" value="Unassembled WGS sequence"/>
</dbReference>
<dbReference type="PANTHER" id="PTHR11827:SF72">
    <property type="entry name" value="GH08340P"/>
    <property type="match status" value="1"/>
</dbReference>
<feature type="transmembrane region" description="Helical" evidence="7">
    <location>
        <begin position="45"/>
        <end position="69"/>
    </location>
</feature>
<dbReference type="GO" id="GO:0055064">
    <property type="term" value="P:chloride ion homeostasis"/>
    <property type="evidence" value="ECO:0007669"/>
    <property type="project" value="TreeGrafter"/>
</dbReference>
<feature type="transmembrane region" description="Helical" evidence="7">
    <location>
        <begin position="12"/>
        <end position="33"/>
    </location>
</feature>
<evidence type="ECO:0000256" key="2">
    <source>
        <dbReference type="ARBA" id="ARBA00010593"/>
    </source>
</evidence>
<dbReference type="eggNOG" id="KOG1288">
    <property type="taxonomic scope" value="Eukaryota"/>
</dbReference>
<dbReference type="GO" id="GO:0055075">
    <property type="term" value="P:potassium ion homeostasis"/>
    <property type="evidence" value="ECO:0007669"/>
    <property type="project" value="TreeGrafter"/>
</dbReference>
<comment type="similarity">
    <text evidence="2">Belongs to the SLC12A transporter family.</text>
</comment>
<feature type="transmembrane region" description="Helical" evidence="7">
    <location>
        <begin position="222"/>
        <end position="241"/>
    </location>
</feature>
<accession>M7T0T9</accession>
<feature type="transmembrane region" description="Helical" evidence="7">
    <location>
        <begin position="134"/>
        <end position="155"/>
    </location>
</feature>